<evidence type="ECO:0000313" key="3">
    <source>
        <dbReference type="EMBL" id="KAH3684699.1"/>
    </source>
</evidence>
<dbReference type="InterPro" id="IPR050275">
    <property type="entry name" value="PGM_Phosphatase"/>
</dbReference>
<feature type="binding site" evidence="2">
    <location>
        <position position="69"/>
    </location>
    <ligand>
        <name>substrate</name>
    </ligand>
</feature>
<dbReference type="GO" id="GO:0050278">
    <property type="term" value="F:sedoheptulose-bisphosphatase activity"/>
    <property type="evidence" value="ECO:0007669"/>
    <property type="project" value="TreeGrafter"/>
</dbReference>
<accession>A0A9P8Q873</accession>
<dbReference type="CDD" id="cd07067">
    <property type="entry name" value="HP_PGM_like"/>
    <property type="match status" value="1"/>
</dbReference>
<dbReference type="Gene3D" id="3.40.50.1240">
    <property type="entry name" value="Phosphoglycerate mutase-like"/>
    <property type="match status" value="1"/>
</dbReference>
<keyword evidence="4" id="KW-1185">Reference proteome</keyword>
<protein>
    <recommendedName>
        <fullName evidence="5">Sedoheptulose 1,7-bisphosphatase</fullName>
    </recommendedName>
</protein>
<evidence type="ECO:0008006" key="5">
    <source>
        <dbReference type="Google" id="ProtNLM"/>
    </source>
</evidence>
<dbReference type="GO" id="GO:0046390">
    <property type="term" value="P:ribose phosphate biosynthetic process"/>
    <property type="evidence" value="ECO:0007669"/>
    <property type="project" value="TreeGrafter"/>
</dbReference>
<sequence length="271" mass="31024">MAKTACPRAIFVRHGQTEWSKSGQFTSITDLPLTDFGVTQMQQTGELLFQNGWLKSENVKYIFTSPRLRARQTVELILKTLTEEQRSKIRIVVDNDIREWEYGDYEGKLTKEIKQMRKEQGLNSDDWEIWRDGCGEANGETSKQVGLRLSRFIARVQNIHRKALEADEPCDVLVFAHGHTLRYFASLWFYANIPCEPVTEDLPKYVKSYEDDSVEVVEIEKYKYLNSNPNFLLDAGGVGVLSYSHHCIDEPALALSGVFAIPPEEESEHGK</sequence>
<proteinExistence type="predicted"/>
<reference evidence="3" key="1">
    <citation type="journal article" date="2021" name="Open Biol.">
        <title>Shared evolutionary footprints suggest mitochondrial oxidative damage underlies multiple complex I losses in fungi.</title>
        <authorList>
            <person name="Schikora-Tamarit M.A."/>
            <person name="Marcet-Houben M."/>
            <person name="Nosek J."/>
            <person name="Gabaldon T."/>
        </authorList>
    </citation>
    <scope>NUCLEOTIDE SEQUENCE</scope>
    <source>
        <strain evidence="3">CBS2887</strain>
    </source>
</reference>
<gene>
    <name evidence="3" type="ORF">WICPIJ_004334</name>
</gene>
<dbReference type="EMBL" id="JAEUBG010002357">
    <property type="protein sequence ID" value="KAH3684699.1"/>
    <property type="molecule type" value="Genomic_DNA"/>
</dbReference>
<dbReference type="OrthoDB" id="4818801at2759"/>
<dbReference type="InterPro" id="IPR013078">
    <property type="entry name" value="His_Pase_superF_clade-1"/>
</dbReference>
<evidence type="ECO:0000256" key="1">
    <source>
        <dbReference type="PIRSR" id="PIRSR613078-1"/>
    </source>
</evidence>
<feature type="active site" description="Proton donor/acceptor" evidence="1">
    <location>
        <position position="99"/>
    </location>
</feature>
<feature type="binding site" evidence="2">
    <location>
        <begin position="99"/>
        <end position="102"/>
    </location>
    <ligand>
        <name>substrate</name>
    </ligand>
</feature>
<feature type="active site" description="Tele-phosphohistidine intermediate" evidence="1">
    <location>
        <position position="14"/>
    </location>
</feature>
<dbReference type="InterPro" id="IPR029033">
    <property type="entry name" value="His_PPase_superfam"/>
</dbReference>
<organism evidence="3 4">
    <name type="scientific">Wickerhamomyces pijperi</name>
    <name type="common">Yeast</name>
    <name type="synonym">Pichia pijperi</name>
    <dbReference type="NCBI Taxonomy" id="599730"/>
    <lineage>
        <taxon>Eukaryota</taxon>
        <taxon>Fungi</taxon>
        <taxon>Dikarya</taxon>
        <taxon>Ascomycota</taxon>
        <taxon>Saccharomycotina</taxon>
        <taxon>Saccharomycetes</taxon>
        <taxon>Phaffomycetales</taxon>
        <taxon>Wickerhamomycetaceae</taxon>
        <taxon>Wickerhamomyces</taxon>
    </lineage>
</organism>
<dbReference type="AlphaFoldDB" id="A0A9P8Q873"/>
<evidence type="ECO:0000256" key="2">
    <source>
        <dbReference type="PIRSR" id="PIRSR613078-2"/>
    </source>
</evidence>
<dbReference type="PANTHER" id="PTHR48100">
    <property type="entry name" value="BROAD-SPECIFICITY PHOSPHATASE YOR283W-RELATED"/>
    <property type="match status" value="1"/>
</dbReference>
<dbReference type="Proteomes" id="UP000774326">
    <property type="component" value="Unassembled WGS sequence"/>
</dbReference>
<dbReference type="PANTHER" id="PTHR48100:SF15">
    <property type="entry name" value="SEDOHEPTULOSE 1,7-BISPHOSPHATASE"/>
    <property type="match status" value="1"/>
</dbReference>
<dbReference type="SUPFAM" id="SSF53254">
    <property type="entry name" value="Phosphoglycerate mutase-like"/>
    <property type="match status" value="1"/>
</dbReference>
<evidence type="ECO:0000313" key="4">
    <source>
        <dbReference type="Proteomes" id="UP000774326"/>
    </source>
</evidence>
<comment type="caution">
    <text evidence="3">The sequence shown here is derived from an EMBL/GenBank/DDBJ whole genome shotgun (WGS) entry which is preliminary data.</text>
</comment>
<dbReference type="Pfam" id="PF00300">
    <property type="entry name" value="His_Phos_1"/>
    <property type="match status" value="1"/>
</dbReference>
<name>A0A9P8Q873_WICPI</name>
<dbReference type="SMART" id="SM00855">
    <property type="entry name" value="PGAM"/>
    <property type="match status" value="1"/>
</dbReference>
<reference evidence="3" key="2">
    <citation type="submission" date="2021-01" db="EMBL/GenBank/DDBJ databases">
        <authorList>
            <person name="Schikora-Tamarit M.A."/>
        </authorList>
    </citation>
    <scope>NUCLEOTIDE SEQUENCE</scope>
    <source>
        <strain evidence="3">CBS2887</strain>
    </source>
</reference>
<dbReference type="FunFam" id="3.40.50.1240:FF:000037">
    <property type="entry name" value="Sedoheptulose 1,7-bisphosphatase"/>
    <property type="match status" value="1"/>
</dbReference>